<keyword evidence="2" id="KW-1185">Reference proteome</keyword>
<organism evidence="1 2">
    <name type="scientific">Bauhinia variegata</name>
    <name type="common">Purple orchid tree</name>
    <name type="synonym">Phanera variegata</name>
    <dbReference type="NCBI Taxonomy" id="167791"/>
    <lineage>
        <taxon>Eukaryota</taxon>
        <taxon>Viridiplantae</taxon>
        <taxon>Streptophyta</taxon>
        <taxon>Embryophyta</taxon>
        <taxon>Tracheophyta</taxon>
        <taxon>Spermatophyta</taxon>
        <taxon>Magnoliopsida</taxon>
        <taxon>eudicotyledons</taxon>
        <taxon>Gunneridae</taxon>
        <taxon>Pentapetalae</taxon>
        <taxon>rosids</taxon>
        <taxon>fabids</taxon>
        <taxon>Fabales</taxon>
        <taxon>Fabaceae</taxon>
        <taxon>Cercidoideae</taxon>
        <taxon>Cercideae</taxon>
        <taxon>Bauhiniinae</taxon>
        <taxon>Bauhinia</taxon>
    </lineage>
</organism>
<reference evidence="1 2" key="1">
    <citation type="journal article" date="2022" name="DNA Res.">
        <title>Chromosomal-level genome assembly of the orchid tree Bauhinia variegata (Leguminosae; Cercidoideae) supports the allotetraploid origin hypothesis of Bauhinia.</title>
        <authorList>
            <person name="Zhong Y."/>
            <person name="Chen Y."/>
            <person name="Zheng D."/>
            <person name="Pang J."/>
            <person name="Liu Y."/>
            <person name="Luo S."/>
            <person name="Meng S."/>
            <person name="Qian L."/>
            <person name="Wei D."/>
            <person name="Dai S."/>
            <person name="Zhou R."/>
        </authorList>
    </citation>
    <scope>NUCLEOTIDE SEQUENCE [LARGE SCALE GENOMIC DNA]</scope>
    <source>
        <strain evidence="1">BV-YZ2020</strain>
    </source>
</reference>
<protein>
    <submittedName>
        <fullName evidence="1">Uncharacterized protein</fullName>
    </submittedName>
</protein>
<evidence type="ECO:0000313" key="1">
    <source>
        <dbReference type="EMBL" id="KAI4345469.1"/>
    </source>
</evidence>
<dbReference type="EMBL" id="CM039430">
    <property type="protein sequence ID" value="KAI4345469.1"/>
    <property type="molecule type" value="Genomic_DNA"/>
</dbReference>
<sequence length="220" mass="24601">MASTIIFAAIFFLLCISTCALSANDGFALSLIHRDSPHSPFYNHSMTTYGRRLEAARRSLARLNHLHLRATRPQSPDFAPKLIPDVLEYVINLYIGTPPTQVTAFIDTGSDLVWVKGIPFLDPSRSFSYTQMSCDSKLCYSLERSRTCKGQDPCTYQYAYEDKSTISGVLSKDKFTFEDPDESLVDVGFVQFGYSTNFSSREFPRKENGCVGLAQVAICP</sequence>
<accession>A0ACB9PC22</accession>
<dbReference type="Proteomes" id="UP000828941">
    <property type="component" value="Chromosome 5"/>
</dbReference>
<evidence type="ECO:0000313" key="2">
    <source>
        <dbReference type="Proteomes" id="UP000828941"/>
    </source>
</evidence>
<comment type="caution">
    <text evidence="1">The sequence shown here is derived from an EMBL/GenBank/DDBJ whole genome shotgun (WGS) entry which is preliminary data.</text>
</comment>
<proteinExistence type="predicted"/>
<gene>
    <name evidence="1" type="ORF">L6164_012593</name>
</gene>
<name>A0ACB9PC22_BAUVA</name>